<evidence type="ECO:0000256" key="4">
    <source>
        <dbReference type="SAM" id="MobiDB-lite"/>
    </source>
</evidence>
<evidence type="ECO:0000256" key="2">
    <source>
        <dbReference type="ARBA" id="ARBA00023295"/>
    </source>
</evidence>
<dbReference type="Proteomes" id="UP000050867">
    <property type="component" value="Unassembled WGS sequence"/>
</dbReference>
<dbReference type="AlphaFoldDB" id="A0A0T6LJT2"/>
<evidence type="ECO:0000259" key="5">
    <source>
        <dbReference type="PROSITE" id="PS50022"/>
    </source>
</evidence>
<dbReference type="PANTHER" id="PTHR13170">
    <property type="entry name" value="O-GLCNACASE"/>
    <property type="match status" value="1"/>
</dbReference>
<sequence length="923" mass="97879">MHPRRSKSAVAGAAALAAAVIGSVIGVPTGAVAAPRPTPGTSSTDPSTAADAPSSDGSLSVYPRPQSLHQQGPAVRVTQVVTVVAGEGVDGTVLDPVREALTDAGARRVDVVRPGSAPASGLLVYAGGTEAARALRSLDAPSAIRLPAGGYVLASGQATLDGVPREVVAFAGRDPDGAFHAAQTLRQLAADGEVPGVVVRDWPTAPVRGTVEGFYGAPWTHAQRLAQLDFLGRTKQNRYLYAPGADPYRQTRWRQAYPRAQAVQFEALAERARRNHVVLAWAVSPGQSLCFSSAKDITALTSKLEAMWELGVRGFQLQFQDVAYDEWHCGADRDAFGTGPEAAAKAQARVANAVATWLNDRYGSAPGALSVLPTEYYQDGSSEYRAALADALDDDIEVAWTGVGVVPRTITGQELADARETFGHPLVTMDNYPVNDFADDRVFLGPTTGREPAVATTSTQVLANAGRQPVASRIALFTSADFAWNPRAYRAQDSWHAALRDLAGGDPAALRGLTTLARNSASSALDRRESAYLQPVIDAFWQALDEDPAGATHRTEVADLRSAFDDMADAPRRVEQVADGALARELRPWLDQLGRYGTAGRSAVDMLTAQGRDDGTGAWTEQVTVERLRKELRHGTATVGEGVLDPFLDRALDTADRWTGARADVRTPTTSMGAARDHEPPLMVDSSDDTAYWTDTAPQPGDTFGVDLGVAQPVTDVRIAMGGRGTAADDFLRDAVLEYDADDGSGWRQVPARTGKRTITATFPRGARAKEIRLRATSPQPTRVSVRAFIVNTPDTVRPEVTGGPAAGADHPLAAAADGDRRLGRPRALTVRFGAPAHWTGSPCSRSPGPGEGHRAGAHPRLGLEDLGRLGTGWTELDGGAPRPTRSGSPGRRAPGRWSTRSSRGSRLPRGQACWLQPGELDA</sequence>
<dbReference type="SUPFAM" id="SSF55545">
    <property type="entry name" value="beta-N-acetylhexosaminidase-like domain"/>
    <property type="match status" value="1"/>
</dbReference>
<dbReference type="Gene3D" id="3.30.379.10">
    <property type="entry name" value="Chitobiase/beta-hexosaminidase domain 2-like"/>
    <property type="match status" value="1"/>
</dbReference>
<comment type="similarity">
    <text evidence="3">Belongs to the glycosyl hydrolase 84 family.</text>
</comment>
<dbReference type="STRING" id="76728.AQ490_10540"/>
<dbReference type="PROSITE" id="PS50022">
    <property type="entry name" value="FA58C_3"/>
    <property type="match status" value="1"/>
</dbReference>
<name>A0A0T6LJT2_WENVI</name>
<proteinExistence type="inferred from homology"/>
<dbReference type="InterPro" id="IPR017853">
    <property type="entry name" value="GH"/>
</dbReference>
<feature type="domain" description="F5/8 type C" evidence="5">
    <location>
        <begin position="647"/>
        <end position="793"/>
    </location>
</feature>
<dbReference type="Gene3D" id="1.20.58.460">
    <property type="entry name" value="Hyaluronidase post-catalytic domain-like"/>
    <property type="match status" value="1"/>
</dbReference>
<evidence type="ECO:0000313" key="8">
    <source>
        <dbReference type="Proteomes" id="UP000050867"/>
    </source>
</evidence>
<dbReference type="Pfam" id="PF02838">
    <property type="entry name" value="Glyco_hydro_20b"/>
    <property type="match status" value="1"/>
</dbReference>
<dbReference type="EMBL" id="LLZU01000039">
    <property type="protein sequence ID" value="KRV46355.1"/>
    <property type="molecule type" value="Genomic_DNA"/>
</dbReference>
<dbReference type="SUPFAM" id="SSF51445">
    <property type="entry name" value="(Trans)glycosidases"/>
    <property type="match status" value="1"/>
</dbReference>
<dbReference type="InterPro" id="IPR029018">
    <property type="entry name" value="Hex-like_dom2"/>
</dbReference>
<dbReference type="PANTHER" id="PTHR13170:SF16">
    <property type="entry name" value="PROTEIN O-GLCNACASE"/>
    <property type="match status" value="1"/>
</dbReference>
<dbReference type="InterPro" id="IPR051822">
    <property type="entry name" value="Glycosyl_Hydrolase_84"/>
</dbReference>
<comment type="caution">
    <text evidence="7">The sequence shown here is derived from an EMBL/GenBank/DDBJ whole genome shotgun (WGS) entry which is preliminary data.</text>
</comment>
<feature type="region of interest" description="Disordered" evidence="4">
    <location>
        <begin position="30"/>
        <end position="73"/>
    </location>
</feature>
<dbReference type="SUPFAM" id="SSF140657">
    <property type="entry name" value="Hyaluronidase post-catalytic domain-like"/>
    <property type="match status" value="1"/>
</dbReference>
<feature type="compositionally biased region" description="Low complexity" evidence="4">
    <location>
        <begin position="879"/>
        <end position="906"/>
    </location>
</feature>
<dbReference type="InterPro" id="IPR015882">
    <property type="entry name" value="HEX_bac_N"/>
</dbReference>
<dbReference type="SUPFAM" id="SSF49785">
    <property type="entry name" value="Galactose-binding domain-like"/>
    <property type="match status" value="1"/>
</dbReference>
<protein>
    <recommendedName>
        <fullName evidence="9">Hyaluronidase</fullName>
    </recommendedName>
</protein>
<dbReference type="InterPro" id="IPR000421">
    <property type="entry name" value="FA58C"/>
</dbReference>
<dbReference type="GO" id="GO:1901135">
    <property type="term" value="P:carbohydrate derivative metabolic process"/>
    <property type="evidence" value="ECO:0007669"/>
    <property type="project" value="UniProtKB-ARBA"/>
</dbReference>
<evidence type="ECO:0000256" key="3">
    <source>
        <dbReference type="PROSITE-ProRule" id="PRU01353"/>
    </source>
</evidence>
<dbReference type="Gene3D" id="3.20.20.80">
    <property type="entry name" value="Glycosidases"/>
    <property type="match status" value="1"/>
</dbReference>
<dbReference type="Pfam" id="PF07555">
    <property type="entry name" value="NAGidase"/>
    <property type="match status" value="1"/>
</dbReference>
<dbReference type="eggNOG" id="COG3525">
    <property type="taxonomic scope" value="Bacteria"/>
</dbReference>
<dbReference type="InterPro" id="IPR049019">
    <property type="entry name" value="NagJ-like_helical"/>
</dbReference>
<accession>A0A0T6LJT2</accession>
<dbReference type="RefSeq" id="WP_058032960.1">
    <property type="nucleotide sequence ID" value="NZ_LLZU01000039.1"/>
</dbReference>
<dbReference type="InterPro" id="IPR011496">
    <property type="entry name" value="O-GlcNAcase_cat"/>
</dbReference>
<feature type="compositionally biased region" description="Low complexity" evidence="4">
    <location>
        <begin position="39"/>
        <end position="58"/>
    </location>
</feature>
<evidence type="ECO:0000259" key="6">
    <source>
        <dbReference type="PROSITE" id="PS52009"/>
    </source>
</evidence>
<keyword evidence="2 3" id="KW-0326">Glycosidase</keyword>
<dbReference type="Pfam" id="PF21774">
    <property type="entry name" value="NagJ_C"/>
    <property type="match status" value="1"/>
</dbReference>
<keyword evidence="1 3" id="KW-0378">Hydrolase</keyword>
<organism evidence="7 8">
    <name type="scientific">Wenjunlia vitaminophila</name>
    <name type="common">Streptomyces vitaminophilus</name>
    <dbReference type="NCBI Taxonomy" id="76728"/>
    <lineage>
        <taxon>Bacteria</taxon>
        <taxon>Bacillati</taxon>
        <taxon>Actinomycetota</taxon>
        <taxon>Actinomycetes</taxon>
        <taxon>Kitasatosporales</taxon>
        <taxon>Streptomycetaceae</taxon>
        <taxon>Wenjunlia</taxon>
    </lineage>
</organism>
<dbReference type="GO" id="GO:0005975">
    <property type="term" value="P:carbohydrate metabolic process"/>
    <property type="evidence" value="ECO:0007669"/>
    <property type="project" value="UniProtKB-ARBA"/>
</dbReference>
<evidence type="ECO:0000313" key="7">
    <source>
        <dbReference type="EMBL" id="KRV46355.1"/>
    </source>
</evidence>
<evidence type="ECO:0000256" key="1">
    <source>
        <dbReference type="ARBA" id="ARBA00022801"/>
    </source>
</evidence>
<feature type="region of interest" description="Disordered" evidence="4">
    <location>
        <begin position="836"/>
        <end position="923"/>
    </location>
</feature>
<dbReference type="InterPro" id="IPR008979">
    <property type="entry name" value="Galactose-bd-like_sf"/>
</dbReference>
<dbReference type="Gene3D" id="2.60.120.260">
    <property type="entry name" value="Galactose-binding domain-like"/>
    <property type="match status" value="1"/>
</dbReference>
<dbReference type="Pfam" id="PF00754">
    <property type="entry name" value="F5_F8_type_C"/>
    <property type="match status" value="1"/>
</dbReference>
<feature type="domain" description="GH84" evidence="6">
    <location>
        <begin position="206"/>
        <end position="487"/>
    </location>
</feature>
<dbReference type="GO" id="GO:0015929">
    <property type="term" value="F:hexosaminidase activity"/>
    <property type="evidence" value="ECO:0007669"/>
    <property type="project" value="UniProtKB-ARBA"/>
</dbReference>
<feature type="active site" description="Proton donor" evidence="3">
    <location>
        <position position="321"/>
    </location>
</feature>
<evidence type="ECO:0008006" key="9">
    <source>
        <dbReference type="Google" id="ProtNLM"/>
    </source>
</evidence>
<dbReference type="PROSITE" id="PS52009">
    <property type="entry name" value="GH84"/>
    <property type="match status" value="1"/>
</dbReference>
<keyword evidence="8" id="KW-1185">Reference proteome</keyword>
<gene>
    <name evidence="7" type="ORF">AQ490_10540</name>
</gene>
<reference evidence="7 8" key="1">
    <citation type="submission" date="2015-10" db="EMBL/GenBank/DDBJ databases">
        <title>Draft genome sequence of pyrrolomycin-producing Streptomyces vitaminophilus.</title>
        <authorList>
            <person name="Graham D.E."/>
            <person name="Mahan K.M."/>
            <person name="Klingeman D.M."/>
            <person name="Hettich R.L."/>
            <person name="Parry R.J."/>
        </authorList>
    </citation>
    <scope>NUCLEOTIDE SEQUENCE [LARGE SCALE GENOMIC DNA]</scope>
    <source>
        <strain evidence="7 8">ATCC 31673</strain>
    </source>
</reference>